<dbReference type="PANTHER" id="PTHR30432">
    <property type="entry name" value="TRANSCRIPTIONAL REGULATOR MODE"/>
    <property type="match status" value="1"/>
</dbReference>
<dbReference type="InterPro" id="IPR051815">
    <property type="entry name" value="Molybdate_resp_trans_reg"/>
</dbReference>
<dbReference type="InterPro" id="IPR004606">
    <property type="entry name" value="Mop_domain"/>
</dbReference>
<evidence type="ECO:0000256" key="3">
    <source>
        <dbReference type="ARBA" id="ARBA00022505"/>
    </source>
</evidence>
<dbReference type="InterPro" id="IPR000847">
    <property type="entry name" value="LysR_HTH_N"/>
</dbReference>
<dbReference type="EMBL" id="JBHUIY010000005">
    <property type="protein sequence ID" value="MFD2232961.1"/>
    <property type="molecule type" value="Genomic_DNA"/>
</dbReference>
<feature type="domain" description="Mop" evidence="6">
    <location>
        <begin position="199"/>
        <end position="265"/>
    </location>
</feature>
<dbReference type="InterPro" id="IPR036388">
    <property type="entry name" value="WH-like_DNA-bd_sf"/>
</dbReference>
<dbReference type="RefSeq" id="WP_377314719.1">
    <property type="nucleotide sequence ID" value="NZ_JBHUIY010000005.1"/>
</dbReference>
<dbReference type="InterPro" id="IPR016462">
    <property type="entry name" value="ModE"/>
</dbReference>
<accession>A0ABW5C8A7</accession>
<dbReference type="SUPFAM" id="SSF50331">
    <property type="entry name" value="MOP-like"/>
    <property type="match status" value="2"/>
</dbReference>
<evidence type="ECO:0000256" key="5">
    <source>
        <dbReference type="PIRNR" id="PIRNR005763"/>
    </source>
</evidence>
<keyword evidence="3 5" id="KW-0500">Molybdenum</keyword>
<evidence type="ECO:0000256" key="2">
    <source>
        <dbReference type="ARBA" id="ARBA00022448"/>
    </source>
</evidence>
<reference evidence="8" key="1">
    <citation type="journal article" date="2019" name="Int. J. Syst. Evol. Microbiol.">
        <title>The Global Catalogue of Microorganisms (GCM) 10K type strain sequencing project: providing services to taxonomists for standard genome sequencing and annotation.</title>
        <authorList>
            <consortium name="The Broad Institute Genomics Platform"/>
            <consortium name="The Broad Institute Genome Sequencing Center for Infectious Disease"/>
            <person name="Wu L."/>
            <person name="Ma J."/>
        </authorList>
    </citation>
    <scope>NUCLEOTIDE SEQUENCE [LARGE SCALE GENOMIC DNA]</scope>
    <source>
        <strain evidence="8">KCTC 15012</strain>
    </source>
</reference>
<dbReference type="InterPro" id="IPR005116">
    <property type="entry name" value="Transp-assoc_OB_typ1"/>
</dbReference>
<keyword evidence="2 5" id="KW-0813">Transport</keyword>
<evidence type="ECO:0000259" key="6">
    <source>
        <dbReference type="PROSITE" id="PS51866"/>
    </source>
</evidence>
<evidence type="ECO:0000256" key="4">
    <source>
        <dbReference type="ARBA" id="ARBA00022737"/>
    </source>
</evidence>
<dbReference type="PIRSF" id="PIRSF005763">
    <property type="entry name" value="Txn_reg_ModE"/>
    <property type="match status" value="1"/>
</dbReference>
<protein>
    <submittedName>
        <fullName evidence="7">TOBE domain-containing protein</fullName>
    </submittedName>
</protein>
<comment type="caution">
    <text evidence="7">The sequence shown here is derived from an EMBL/GenBank/DDBJ whole genome shotgun (WGS) entry which is preliminary data.</text>
</comment>
<gene>
    <name evidence="7" type="ORF">ACFSNB_04000</name>
</gene>
<dbReference type="NCBIfam" id="TIGR00638">
    <property type="entry name" value="Mop"/>
    <property type="match status" value="2"/>
</dbReference>
<keyword evidence="4" id="KW-0677">Repeat</keyword>
<comment type="similarity">
    <text evidence="1 5">Belongs to the ModE family.</text>
</comment>
<evidence type="ECO:0000313" key="7">
    <source>
        <dbReference type="EMBL" id="MFD2232961.1"/>
    </source>
</evidence>
<evidence type="ECO:0000256" key="1">
    <source>
        <dbReference type="ARBA" id="ARBA00008110"/>
    </source>
</evidence>
<dbReference type="Pfam" id="PF00126">
    <property type="entry name" value="HTH_1"/>
    <property type="match status" value="1"/>
</dbReference>
<feature type="domain" description="Mop" evidence="6">
    <location>
        <begin position="127"/>
        <end position="193"/>
    </location>
</feature>
<dbReference type="InterPro" id="IPR008995">
    <property type="entry name" value="Mo/tungstate-bd_C_term_dom"/>
</dbReference>
<dbReference type="PROSITE" id="PS51866">
    <property type="entry name" value="MOP"/>
    <property type="match status" value="2"/>
</dbReference>
<dbReference type="Pfam" id="PF03459">
    <property type="entry name" value="TOBE"/>
    <property type="match status" value="2"/>
</dbReference>
<sequence>MDGDGERIEATLALRRSGRGAVGRDRIRLLEELSRLGSIAAAAEAVGLSYKGAWEALNAVNNLLPRPVFAAQSGGRHGGGASLTAEGEALIRAFRLLEDRLERVADLLSAGSPGLDPPLLLSRIGLRTTAGNAIRGRIEALRPDGVNQAVTLRLNQTVTLTALVTADSAADLALTPGQEVTALIAASVVVLAPGPARPASSAANALPGRVARRDDGPVGSAVTIDLGEGKTLSALVTRAAAEELALAPGDPVWALVQAAHVVIAID</sequence>
<dbReference type="Proteomes" id="UP001597296">
    <property type="component" value="Unassembled WGS sequence"/>
</dbReference>
<dbReference type="Gene3D" id="2.40.50.100">
    <property type="match status" value="2"/>
</dbReference>
<dbReference type="InterPro" id="IPR036390">
    <property type="entry name" value="WH_DNA-bd_sf"/>
</dbReference>
<organism evidence="7 8">
    <name type="scientific">Phaeospirillum tilakii</name>
    <dbReference type="NCBI Taxonomy" id="741673"/>
    <lineage>
        <taxon>Bacteria</taxon>
        <taxon>Pseudomonadati</taxon>
        <taxon>Pseudomonadota</taxon>
        <taxon>Alphaproteobacteria</taxon>
        <taxon>Rhodospirillales</taxon>
        <taxon>Rhodospirillaceae</taxon>
        <taxon>Phaeospirillum</taxon>
    </lineage>
</organism>
<evidence type="ECO:0000313" key="8">
    <source>
        <dbReference type="Proteomes" id="UP001597296"/>
    </source>
</evidence>
<name>A0ABW5C8A7_9PROT</name>
<keyword evidence="8" id="KW-1185">Reference proteome</keyword>
<dbReference type="Gene3D" id="1.10.10.10">
    <property type="entry name" value="Winged helix-like DNA-binding domain superfamily/Winged helix DNA-binding domain"/>
    <property type="match status" value="1"/>
</dbReference>
<proteinExistence type="inferred from homology"/>
<dbReference type="PANTHER" id="PTHR30432:SF1">
    <property type="entry name" value="DNA-BINDING TRANSCRIPTIONAL DUAL REGULATOR MODE"/>
    <property type="match status" value="1"/>
</dbReference>
<dbReference type="SUPFAM" id="SSF46785">
    <property type="entry name" value="Winged helix' DNA-binding domain"/>
    <property type="match status" value="1"/>
</dbReference>